<evidence type="ECO:0000313" key="11">
    <source>
        <dbReference type="EMBL" id="TXG47633.1"/>
    </source>
</evidence>
<dbReference type="InterPro" id="IPR003591">
    <property type="entry name" value="Leu-rich_rpt_typical-subtyp"/>
</dbReference>
<dbReference type="InterPro" id="IPR032675">
    <property type="entry name" value="LRR_dom_sf"/>
</dbReference>
<dbReference type="InterPro" id="IPR013210">
    <property type="entry name" value="LRR_N_plant-typ"/>
</dbReference>
<proteinExistence type="predicted"/>
<feature type="signal peptide" evidence="9">
    <location>
        <begin position="1"/>
        <end position="26"/>
    </location>
</feature>
<dbReference type="GO" id="GO:0016020">
    <property type="term" value="C:membrane"/>
    <property type="evidence" value="ECO:0007669"/>
    <property type="project" value="UniProtKB-SubCell"/>
</dbReference>
<keyword evidence="8" id="KW-1015">Disulfide bond</keyword>
<dbReference type="GO" id="GO:0008234">
    <property type="term" value="F:cysteine-type peptidase activity"/>
    <property type="evidence" value="ECO:0007669"/>
    <property type="project" value="InterPro"/>
</dbReference>
<comment type="caution">
    <text evidence="11">The sequence shown here is derived from an EMBL/GenBank/DDBJ whole genome shotgun (WGS) entry which is preliminary data.</text>
</comment>
<dbReference type="SUPFAM" id="SSF54001">
    <property type="entry name" value="Cysteine proteinases"/>
    <property type="match status" value="1"/>
</dbReference>
<dbReference type="SMART" id="SM00369">
    <property type="entry name" value="LRR_TYP"/>
    <property type="match status" value="4"/>
</dbReference>
<keyword evidence="5" id="KW-0677">Repeat</keyword>
<keyword evidence="2" id="KW-0433">Leucine-rich repeat</keyword>
<dbReference type="OrthoDB" id="676979at2759"/>
<dbReference type="PROSITE" id="PS00639">
    <property type="entry name" value="THIOL_PROTEASE_HIS"/>
    <property type="match status" value="1"/>
</dbReference>
<keyword evidence="7" id="KW-0472">Membrane</keyword>
<dbReference type="PANTHER" id="PTHR48060">
    <property type="entry name" value="DNA DAMAGE-REPAIR/TOLERATION PROTEIN DRT100"/>
    <property type="match status" value="1"/>
</dbReference>
<dbReference type="Gene3D" id="3.90.70.10">
    <property type="entry name" value="Cysteine proteinases"/>
    <property type="match status" value="1"/>
</dbReference>
<evidence type="ECO:0000313" key="12">
    <source>
        <dbReference type="Proteomes" id="UP000323000"/>
    </source>
</evidence>
<reference evidence="12" key="1">
    <citation type="journal article" date="2019" name="Gigascience">
        <title>De novo genome assembly of the endangered Acer yangbiense, a plant species with extremely small populations endemic to Yunnan Province, China.</title>
        <authorList>
            <person name="Yang J."/>
            <person name="Wariss H.M."/>
            <person name="Tao L."/>
            <person name="Zhang R."/>
            <person name="Yun Q."/>
            <person name="Hollingsworth P."/>
            <person name="Dao Z."/>
            <person name="Luo G."/>
            <person name="Guo H."/>
            <person name="Ma Y."/>
            <person name="Sun W."/>
        </authorList>
    </citation>
    <scope>NUCLEOTIDE SEQUENCE [LARGE SCALE GENOMIC DNA]</scope>
    <source>
        <strain evidence="12">cv. Malutang</strain>
    </source>
</reference>
<evidence type="ECO:0000256" key="9">
    <source>
        <dbReference type="SAM" id="SignalP"/>
    </source>
</evidence>
<dbReference type="EMBL" id="VAHF01000013">
    <property type="protein sequence ID" value="TXG47633.1"/>
    <property type="molecule type" value="Genomic_DNA"/>
</dbReference>
<evidence type="ECO:0000256" key="1">
    <source>
        <dbReference type="ARBA" id="ARBA00004370"/>
    </source>
</evidence>
<dbReference type="InterPro" id="IPR001611">
    <property type="entry name" value="Leu-rich_rpt"/>
</dbReference>
<keyword evidence="3" id="KW-0812">Transmembrane</keyword>
<dbReference type="AlphaFoldDB" id="A0A5C7GSK4"/>
<dbReference type="SMART" id="SM00645">
    <property type="entry name" value="Pept_C1"/>
    <property type="match status" value="1"/>
</dbReference>
<evidence type="ECO:0000256" key="2">
    <source>
        <dbReference type="ARBA" id="ARBA00022614"/>
    </source>
</evidence>
<evidence type="ECO:0000256" key="7">
    <source>
        <dbReference type="ARBA" id="ARBA00023136"/>
    </source>
</evidence>
<keyword evidence="12" id="KW-1185">Reference proteome</keyword>
<dbReference type="GO" id="GO:0006508">
    <property type="term" value="P:proteolysis"/>
    <property type="evidence" value="ECO:0007669"/>
    <property type="project" value="InterPro"/>
</dbReference>
<comment type="subcellular location">
    <subcellularLocation>
        <location evidence="1">Membrane</location>
    </subcellularLocation>
</comment>
<dbReference type="FunFam" id="3.80.10.10:FF:000400">
    <property type="entry name" value="Nuclear pore complex protein NUP107"/>
    <property type="match status" value="1"/>
</dbReference>
<evidence type="ECO:0000259" key="10">
    <source>
        <dbReference type="SMART" id="SM00645"/>
    </source>
</evidence>
<keyword evidence="6" id="KW-1133">Transmembrane helix</keyword>
<sequence length="561" mass="63185">MAKNNPLIVIITAFLVLSLMLSLVKAAPKNITTDQHALLALKDHIKYDPTNLFAKNWTTSSSICTWIGVTCGVRHHRVTVLNISNFGLAGTIPPQLGNLSSLRDLDLSFNQLSGTIPSSIFQISSLEILVLSNNQLSDSFPSITFSMPSLQTIDLGSNSLYGGLPSDIFNYLPNLKVLDLPFNMFDGQIPSTISKCQKLQMLSLSYNNFTRYIPKEIGNMTMLKELYLGFNKLQASSLLAFKAHITHDPHNLLANNWTASTFVCNWKQQFPWLSACGYNSSAQIGNPSLGIQHFSRRDSILATCTIPPSLGNITTLKNLELWNNNLQGSIPEEIGKLTHRPRDIQCLWELLRISLDNNKFTGTIPRDIGNLLQEIYLDTNDLKARQPISAHINTDGDFKQHSIGIYNGNCRDSINHAVVIVGYSVNKYGTKYWILKNSWGTGWGERGYMRIIRESGFPKEIQYKCKFTTKTASIIKDLIVGKANTVGSEKKKLEKSSIRQSIRKCIPNCEQKDFHNENLNRRHLTNFQNPAYRPRQILHSQVVGEQHGEEAKLITYFPFFM</sequence>
<evidence type="ECO:0000256" key="4">
    <source>
        <dbReference type="ARBA" id="ARBA00022729"/>
    </source>
</evidence>
<dbReference type="InterPro" id="IPR000668">
    <property type="entry name" value="Peptidase_C1A_C"/>
</dbReference>
<evidence type="ECO:0000256" key="6">
    <source>
        <dbReference type="ARBA" id="ARBA00022989"/>
    </source>
</evidence>
<dbReference type="Pfam" id="PF13855">
    <property type="entry name" value="LRR_8"/>
    <property type="match status" value="1"/>
</dbReference>
<organism evidence="11 12">
    <name type="scientific">Acer yangbiense</name>
    <dbReference type="NCBI Taxonomy" id="1000413"/>
    <lineage>
        <taxon>Eukaryota</taxon>
        <taxon>Viridiplantae</taxon>
        <taxon>Streptophyta</taxon>
        <taxon>Embryophyta</taxon>
        <taxon>Tracheophyta</taxon>
        <taxon>Spermatophyta</taxon>
        <taxon>Magnoliopsida</taxon>
        <taxon>eudicotyledons</taxon>
        <taxon>Gunneridae</taxon>
        <taxon>Pentapetalae</taxon>
        <taxon>rosids</taxon>
        <taxon>malvids</taxon>
        <taxon>Sapindales</taxon>
        <taxon>Sapindaceae</taxon>
        <taxon>Hippocastanoideae</taxon>
        <taxon>Acereae</taxon>
        <taxon>Acer</taxon>
    </lineage>
</organism>
<feature type="domain" description="Peptidase C1A papain C-terminal" evidence="10">
    <location>
        <begin position="306"/>
        <end position="475"/>
    </location>
</feature>
<accession>A0A5C7GSK4</accession>
<protein>
    <recommendedName>
        <fullName evidence="10">Peptidase C1A papain C-terminal domain-containing protein</fullName>
    </recommendedName>
</protein>
<evidence type="ECO:0000256" key="8">
    <source>
        <dbReference type="ARBA" id="ARBA00023157"/>
    </source>
</evidence>
<dbReference type="Gene3D" id="3.80.10.10">
    <property type="entry name" value="Ribonuclease Inhibitor"/>
    <property type="match status" value="3"/>
</dbReference>
<dbReference type="Pfam" id="PF00112">
    <property type="entry name" value="Peptidase_C1"/>
    <property type="match status" value="1"/>
</dbReference>
<dbReference type="Pfam" id="PF00560">
    <property type="entry name" value="LRR_1"/>
    <property type="match status" value="5"/>
</dbReference>
<dbReference type="SUPFAM" id="SSF52058">
    <property type="entry name" value="L domain-like"/>
    <property type="match status" value="2"/>
</dbReference>
<dbReference type="InterPro" id="IPR025661">
    <property type="entry name" value="Pept_asp_AS"/>
</dbReference>
<dbReference type="PANTHER" id="PTHR48060:SF21">
    <property type="entry name" value="L DOMAIN-LIKE PROTEIN"/>
    <property type="match status" value="1"/>
</dbReference>
<dbReference type="InterPro" id="IPR025660">
    <property type="entry name" value="Pept_his_AS"/>
</dbReference>
<dbReference type="Pfam" id="PF08263">
    <property type="entry name" value="LRRNT_2"/>
    <property type="match status" value="2"/>
</dbReference>
<name>A0A5C7GSK4_9ROSI</name>
<evidence type="ECO:0000256" key="3">
    <source>
        <dbReference type="ARBA" id="ARBA00022692"/>
    </source>
</evidence>
<dbReference type="Proteomes" id="UP000323000">
    <property type="component" value="Chromosome 13"/>
</dbReference>
<dbReference type="InterPro" id="IPR038765">
    <property type="entry name" value="Papain-like_cys_pep_sf"/>
</dbReference>
<keyword evidence="4 9" id="KW-0732">Signal</keyword>
<dbReference type="PRINTS" id="PR00019">
    <property type="entry name" value="LEURICHRPT"/>
</dbReference>
<evidence type="ECO:0000256" key="5">
    <source>
        <dbReference type="ARBA" id="ARBA00022737"/>
    </source>
</evidence>
<dbReference type="PROSITE" id="PS00640">
    <property type="entry name" value="THIOL_PROTEASE_ASN"/>
    <property type="match status" value="1"/>
</dbReference>
<feature type="chain" id="PRO_5022880861" description="Peptidase C1A papain C-terminal domain-containing protein" evidence="9">
    <location>
        <begin position="27"/>
        <end position="561"/>
    </location>
</feature>
<dbReference type="InterPro" id="IPR053211">
    <property type="entry name" value="DNA_repair-toleration"/>
</dbReference>
<gene>
    <name evidence="11" type="ORF">EZV62_026927</name>
</gene>